<dbReference type="SUPFAM" id="SSF56349">
    <property type="entry name" value="DNA breaking-rejoining enzymes"/>
    <property type="match status" value="1"/>
</dbReference>
<feature type="domain" description="Tyr recombinase" evidence="5">
    <location>
        <begin position="161"/>
        <end position="328"/>
    </location>
</feature>
<organism evidence="7 8">
    <name type="scientific">Magnetospirillum sulfuroxidans</name>
    <dbReference type="NCBI Taxonomy" id="611300"/>
    <lineage>
        <taxon>Bacteria</taxon>
        <taxon>Pseudomonadati</taxon>
        <taxon>Pseudomonadota</taxon>
        <taxon>Alphaproteobacteria</taxon>
        <taxon>Rhodospirillales</taxon>
        <taxon>Rhodospirillaceae</taxon>
        <taxon>Magnetospirillum</taxon>
    </lineage>
</organism>
<dbReference type="PANTHER" id="PTHR30349">
    <property type="entry name" value="PHAGE INTEGRASE-RELATED"/>
    <property type="match status" value="1"/>
</dbReference>
<feature type="domain" description="Core-binding (CB)" evidence="6">
    <location>
        <begin position="59"/>
        <end position="139"/>
    </location>
</feature>
<evidence type="ECO:0000256" key="3">
    <source>
        <dbReference type="ARBA" id="ARBA00023172"/>
    </source>
</evidence>
<dbReference type="InterPro" id="IPR044068">
    <property type="entry name" value="CB"/>
</dbReference>
<dbReference type="PANTHER" id="PTHR30349:SF94">
    <property type="entry name" value="INTEGRASE_RECOMBINASE HI_1414-RELATED"/>
    <property type="match status" value="1"/>
</dbReference>
<dbReference type="InterPro" id="IPR013762">
    <property type="entry name" value="Integrase-like_cat_sf"/>
</dbReference>
<name>A0ABS5IEJ9_9PROT</name>
<evidence type="ECO:0000256" key="2">
    <source>
        <dbReference type="ARBA" id="ARBA00023125"/>
    </source>
</evidence>
<keyword evidence="1" id="KW-0229">DNA integration</keyword>
<accession>A0ABS5IEJ9</accession>
<keyword evidence="8" id="KW-1185">Reference proteome</keyword>
<dbReference type="InterPro" id="IPR057084">
    <property type="entry name" value="Int_N"/>
</dbReference>
<reference evidence="7 8" key="1">
    <citation type="submission" date="2021-04" db="EMBL/GenBank/DDBJ databases">
        <title>Magnetospirillum sulfuroxidans sp. nov., a facultative chemolithoautotrophic sulfur-oxidizing alphaproteobacterium isolated from freshwater sediment and proposals for Paramagetospirillum gen. nov., and Magnetospirillaceae fam. nov.</title>
        <authorList>
            <person name="Koziaeva V."/>
            <person name="Geelhoed J.S."/>
            <person name="Sorokin D.Y."/>
            <person name="Grouzdev D.S."/>
        </authorList>
    </citation>
    <scope>NUCLEOTIDE SEQUENCE [LARGE SCALE GENOMIC DNA]</scope>
    <source>
        <strain evidence="7 8">J10</strain>
    </source>
</reference>
<dbReference type="InterPro" id="IPR011010">
    <property type="entry name" value="DNA_brk_join_enz"/>
</dbReference>
<dbReference type="Pfam" id="PF00589">
    <property type="entry name" value="Phage_integrase"/>
    <property type="match status" value="1"/>
</dbReference>
<dbReference type="Proteomes" id="UP000680714">
    <property type="component" value="Unassembled WGS sequence"/>
</dbReference>
<dbReference type="InterPro" id="IPR010998">
    <property type="entry name" value="Integrase_recombinase_N"/>
</dbReference>
<evidence type="ECO:0000256" key="4">
    <source>
        <dbReference type="PROSITE-ProRule" id="PRU01248"/>
    </source>
</evidence>
<keyword evidence="2 4" id="KW-0238">DNA-binding</keyword>
<dbReference type="CDD" id="cd00796">
    <property type="entry name" value="INT_Rci_Hp1_C"/>
    <property type="match status" value="1"/>
</dbReference>
<comment type="caution">
    <text evidence="7">The sequence shown here is derived from an EMBL/GenBank/DDBJ whole genome shotgun (WGS) entry which is preliminary data.</text>
</comment>
<dbReference type="PROSITE" id="PS51898">
    <property type="entry name" value="TYR_RECOMBINASE"/>
    <property type="match status" value="1"/>
</dbReference>
<dbReference type="Gene3D" id="1.10.150.130">
    <property type="match status" value="1"/>
</dbReference>
<protein>
    <submittedName>
        <fullName evidence="7">Tyrosine-type recombinase/integrase</fullName>
    </submittedName>
</protein>
<gene>
    <name evidence="7" type="ORF">KEC16_13355</name>
</gene>
<dbReference type="Pfam" id="PF24624">
    <property type="entry name" value="Int_N"/>
    <property type="match status" value="1"/>
</dbReference>
<sequence>MASIKQRGDLQWRVQIRRKDHKPIYRTFESYAAAKKWADEIEGRISGESYIDRSEAKATKLRELLTQYQDEVTPAKKGADRERYRIAQWLREEMAEWSVLAVQPKDIAEWRRKQEAAGKAPSTINNAINLLSSVFRTAISEWGYPISNPCQGVRRVKANAAREAHLTEAEEAILLDACARPAWLRPLVTVAIETGMRQGEMLSLQWSAISDDHAYLPTTKNGESRRVPLSQRARDTFADWKTSQGGGDVPFAIVRKTVDMAFKAAVATAVTNGTPRVTFHDLRHVAATRLAERLTPLELARVLGHKTMNMVLRYYNPKAGELAAKIDGRGSNGVGLLEEFRSVVERMQAAGVNPRSVLDALLSKYEERSQE</sequence>
<dbReference type="Gene3D" id="1.10.443.10">
    <property type="entry name" value="Intergrase catalytic core"/>
    <property type="match status" value="1"/>
</dbReference>
<dbReference type="PROSITE" id="PS51900">
    <property type="entry name" value="CB"/>
    <property type="match status" value="1"/>
</dbReference>
<evidence type="ECO:0000259" key="5">
    <source>
        <dbReference type="PROSITE" id="PS51898"/>
    </source>
</evidence>
<dbReference type="RefSeq" id="WP_211549739.1">
    <property type="nucleotide sequence ID" value="NZ_JAGTUF010000013.1"/>
</dbReference>
<dbReference type="InterPro" id="IPR002104">
    <property type="entry name" value="Integrase_catalytic"/>
</dbReference>
<evidence type="ECO:0000256" key="1">
    <source>
        <dbReference type="ARBA" id="ARBA00022908"/>
    </source>
</evidence>
<evidence type="ECO:0000259" key="6">
    <source>
        <dbReference type="PROSITE" id="PS51900"/>
    </source>
</evidence>
<evidence type="ECO:0000313" key="7">
    <source>
        <dbReference type="EMBL" id="MBR9972706.1"/>
    </source>
</evidence>
<dbReference type="InterPro" id="IPR050090">
    <property type="entry name" value="Tyrosine_recombinase_XerCD"/>
</dbReference>
<proteinExistence type="predicted"/>
<dbReference type="EMBL" id="JAGTUF010000013">
    <property type="protein sequence ID" value="MBR9972706.1"/>
    <property type="molecule type" value="Genomic_DNA"/>
</dbReference>
<evidence type="ECO:0000313" key="8">
    <source>
        <dbReference type="Proteomes" id="UP000680714"/>
    </source>
</evidence>
<keyword evidence="3" id="KW-0233">DNA recombination</keyword>